<dbReference type="RefSeq" id="WP_132593652.1">
    <property type="nucleotide sequence ID" value="NZ_SMKO01000013.1"/>
</dbReference>
<dbReference type="GO" id="GO:0032259">
    <property type="term" value="P:methylation"/>
    <property type="evidence" value="ECO:0007669"/>
    <property type="project" value="UniProtKB-KW"/>
</dbReference>
<dbReference type="AlphaFoldDB" id="A0A4R4W0K7"/>
<feature type="domain" description="Methyltransferase" evidence="1">
    <location>
        <begin position="1"/>
        <end position="253"/>
    </location>
</feature>
<keyword evidence="2" id="KW-0808">Transferase</keyword>
<protein>
    <submittedName>
        <fullName evidence="2">Methyltransferase domain-containing protein</fullName>
    </submittedName>
</protein>
<dbReference type="GO" id="GO:0008168">
    <property type="term" value="F:methyltransferase activity"/>
    <property type="evidence" value="ECO:0007669"/>
    <property type="project" value="UniProtKB-KW"/>
</dbReference>
<accession>A0A4R4W0K7</accession>
<sequence length="273" mass="30327">MKWTIMRLLLRTVGQLSDGIRIGYRHGFDSGTMLDYVYANEPRGRLGLGKLIDRVYLNAVGWRAIRARRALLHNVLREEVSARAGRALILDVASGPGRYLQDLAKEQPETQVVCRDLTPDGLALGEKQAAARGLTNIVYQQGDAFEPAPLDRPADIIVVSGLYELILTEELIRKSVARLRDLLAPDGVLIFTTQTRHPQLEFIANVLPNRDGALWVMECRSVQQAHGWAREAGFEDVVSRMEKVGLFAVTTAQNAGDPDSRRLAQEACETGRL</sequence>
<dbReference type="SUPFAM" id="SSF53335">
    <property type="entry name" value="S-adenosyl-L-methionine-dependent methyltransferases"/>
    <property type="match status" value="1"/>
</dbReference>
<evidence type="ECO:0000259" key="1">
    <source>
        <dbReference type="Pfam" id="PF12147"/>
    </source>
</evidence>
<keyword evidence="2" id="KW-0489">Methyltransferase</keyword>
<organism evidence="2 3">
    <name type="scientific">Nonomuraea deserti</name>
    <dbReference type="NCBI Taxonomy" id="1848322"/>
    <lineage>
        <taxon>Bacteria</taxon>
        <taxon>Bacillati</taxon>
        <taxon>Actinomycetota</taxon>
        <taxon>Actinomycetes</taxon>
        <taxon>Streptosporangiales</taxon>
        <taxon>Streptosporangiaceae</taxon>
        <taxon>Nonomuraea</taxon>
    </lineage>
</organism>
<dbReference type="Proteomes" id="UP000295258">
    <property type="component" value="Unassembled WGS sequence"/>
</dbReference>
<proteinExistence type="predicted"/>
<evidence type="ECO:0000313" key="2">
    <source>
        <dbReference type="EMBL" id="TDD10257.1"/>
    </source>
</evidence>
<comment type="caution">
    <text evidence="2">The sequence shown here is derived from an EMBL/GenBank/DDBJ whole genome shotgun (WGS) entry which is preliminary data.</text>
</comment>
<dbReference type="Pfam" id="PF12147">
    <property type="entry name" value="Methyltransf_20"/>
    <property type="match status" value="1"/>
</dbReference>
<name>A0A4R4W0K7_9ACTN</name>
<evidence type="ECO:0000313" key="3">
    <source>
        <dbReference type="Proteomes" id="UP000295258"/>
    </source>
</evidence>
<dbReference type="EMBL" id="SMKO01000013">
    <property type="protein sequence ID" value="TDD10257.1"/>
    <property type="molecule type" value="Genomic_DNA"/>
</dbReference>
<reference evidence="2 3" key="1">
    <citation type="submission" date="2019-03" db="EMBL/GenBank/DDBJ databases">
        <title>Draft genome sequences of novel Actinobacteria.</title>
        <authorList>
            <person name="Sahin N."/>
            <person name="Ay H."/>
            <person name="Saygin H."/>
        </authorList>
    </citation>
    <scope>NUCLEOTIDE SEQUENCE [LARGE SCALE GENOMIC DNA]</scope>
    <source>
        <strain evidence="2 3">KC310</strain>
    </source>
</reference>
<dbReference type="InterPro" id="IPR029063">
    <property type="entry name" value="SAM-dependent_MTases_sf"/>
</dbReference>
<dbReference type="Gene3D" id="3.40.50.150">
    <property type="entry name" value="Vaccinia Virus protein VP39"/>
    <property type="match status" value="1"/>
</dbReference>
<dbReference type="InterPro" id="IPR022744">
    <property type="entry name" value="MeTrfase_dom_put"/>
</dbReference>
<gene>
    <name evidence="2" type="ORF">E1292_08190</name>
</gene>
<keyword evidence="3" id="KW-1185">Reference proteome</keyword>
<dbReference type="CDD" id="cd02440">
    <property type="entry name" value="AdoMet_MTases"/>
    <property type="match status" value="1"/>
</dbReference>